<evidence type="ECO:0000313" key="1">
    <source>
        <dbReference type="EMBL" id="CAE6448221.1"/>
    </source>
</evidence>
<proteinExistence type="predicted"/>
<reference evidence="1" key="1">
    <citation type="submission" date="2021-01" db="EMBL/GenBank/DDBJ databases">
        <authorList>
            <person name="Kaushik A."/>
        </authorList>
    </citation>
    <scope>NUCLEOTIDE SEQUENCE</scope>
    <source>
        <strain evidence="1">AG4-RS23</strain>
    </source>
</reference>
<name>A0A8H3GG21_9AGAM</name>
<sequence>MTKTLDAIIGELGYDPEDQEQGLVCLLRSVNNQARQLSKRQHRGKAFKVFAARRHEAYVIECHRRIRTWLLQLQAQTNFIMIRDSRTHLRITLLQRLFPVECSKYSEVAKHRSHIQDTAIDVSDDIDRWVSNDSSPNVYWVTGAASARNTAIAYTISVPGP</sequence>
<evidence type="ECO:0000313" key="2">
    <source>
        <dbReference type="Proteomes" id="UP000663861"/>
    </source>
</evidence>
<dbReference type="AlphaFoldDB" id="A0A8H3GG21"/>
<accession>A0A8H3GG21</accession>
<dbReference type="EMBL" id="CAJMWY010000814">
    <property type="protein sequence ID" value="CAE6448221.1"/>
    <property type="molecule type" value="Genomic_DNA"/>
</dbReference>
<dbReference type="Proteomes" id="UP000663861">
    <property type="component" value="Unassembled WGS sequence"/>
</dbReference>
<gene>
    <name evidence="1" type="ORF">RDB_LOCUS51025</name>
</gene>
<comment type="caution">
    <text evidence="1">The sequence shown here is derived from an EMBL/GenBank/DDBJ whole genome shotgun (WGS) entry which is preliminary data.</text>
</comment>
<protein>
    <submittedName>
        <fullName evidence="1">Uncharacterized protein</fullName>
    </submittedName>
</protein>
<organism evidence="1 2">
    <name type="scientific">Rhizoctonia solani</name>
    <dbReference type="NCBI Taxonomy" id="456999"/>
    <lineage>
        <taxon>Eukaryota</taxon>
        <taxon>Fungi</taxon>
        <taxon>Dikarya</taxon>
        <taxon>Basidiomycota</taxon>
        <taxon>Agaricomycotina</taxon>
        <taxon>Agaricomycetes</taxon>
        <taxon>Cantharellales</taxon>
        <taxon>Ceratobasidiaceae</taxon>
        <taxon>Rhizoctonia</taxon>
    </lineage>
</organism>